<sequence>MPTLAQPIAAPNELLLVGAAFKTGIFDTLYETPMSLTELAERRNLDVRALWTVIEALKSLGYLIEIAEPSPSSESVKSGMPSDLAASCAGDGKLALTEAAEQLFFLENSENYIGHALIHTFNVIRSWSQIPEVLRKGQPAERDQEELDIQGFMAAMKKNAKSAVSVIRPCLEGLTPSGLTVLDLGGGPLNYARPFAAEGCIVTVQDTPEVCQLMEKQLAPGETIRFAPIDFTESVVEGPFDLAFLGNISHIYGPKENLALFRRVHAALKPGGRIAILDFVRAVSPMAAMFAVNMLVNTKTGGTWTMDQYRQWLEEEKRYENVRLVPLEHQHLILAEKASQ</sequence>
<dbReference type="AlphaFoldDB" id="A0A845L714"/>
<dbReference type="InterPro" id="IPR029063">
    <property type="entry name" value="SAM-dependent_MTases_sf"/>
</dbReference>
<dbReference type="Pfam" id="PF00891">
    <property type="entry name" value="Methyltransf_2"/>
    <property type="match status" value="1"/>
</dbReference>
<evidence type="ECO:0000313" key="6">
    <source>
        <dbReference type="Proteomes" id="UP000463470"/>
    </source>
</evidence>
<dbReference type="PANTHER" id="PTHR43712:SF2">
    <property type="entry name" value="O-METHYLTRANSFERASE CICE"/>
    <property type="match status" value="1"/>
</dbReference>
<evidence type="ECO:0000259" key="4">
    <source>
        <dbReference type="Pfam" id="PF00891"/>
    </source>
</evidence>
<dbReference type="Proteomes" id="UP000463470">
    <property type="component" value="Unassembled WGS sequence"/>
</dbReference>
<dbReference type="OrthoDB" id="9810615at2"/>
<gene>
    <name evidence="5" type="ORF">GTO91_12860</name>
</gene>
<keyword evidence="6" id="KW-1185">Reference proteome</keyword>
<dbReference type="SUPFAM" id="SSF46785">
    <property type="entry name" value="Winged helix' DNA-binding domain"/>
    <property type="match status" value="1"/>
</dbReference>
<keyword evidence="1 5" id="KW-0489">Methyltransferase</keyword>
<organism evidence="5 6">
    <name type="scientific">Heliomicrobium undosum</name>
    <dbReference type="NCBI Taxonomy" id="121734"/>
    <lineage>
        <taxon>Bacteria</taxon>
        <taxon>Bacillati</taxon>
        <taxon>Bacillota</taxon>
        <taxon>Clostridia</taxon>
        <taxon>Eubacteriales</taxon>
        <taxon>Heliobacteriaceae</taxon>
        <taxon>Heliomicrobium</taxon>
    </lineage>
</organism>
<dbReference type="RefSeq" id="WP_161259130.1">
    <property type="nucleotide sequence ID" value="NZ_WXEY01000016.1"/>
</dbReference>
<dbReference type="EMBL" id="WXEY01000016">
    <property type="protein sequence ID" value="MZP30604.1"/>
    <property type="molecule type" value="Genomic_DNA"/>
</dbReference>
<dbReference type="Gene3D" id="1.10.10.10">
    <property type="entry name" value="Winged helix-like DNA-binding domain superfamily/Winged helix DNA-binding domain"/>
    <property type="match status" value="1"/>
</dbReference>
<dbReference type="PANTHER" id="PTHR43712">
    <property type="entry name" value="PUTATIVE (AFU_ORTHOLOGUE AFUA_4G14580)-RELATED"/>
    <property type="match status" value="1"/>
</dbReference>
<comment type="caution">
    <text evidence="5">The sequence shown here is derived from an EMBL/GenBank/DDBJ whole genome shotgun (WGS) entry which is preliminary data.</text>
</comment>
<dbReference type="InterPro" id="IPR036388">
    <property type="entry name" value="WH-like_DNA-bd_sf"/>
</dbReference>
<name>A0A845L714_9FIRM</name>
<dbReference type="InterPro" id="IPR036390">
    <property type="entry name" value="WH_DNA-bd_sf"/>
</dbReference>
<dbReference type="Gene3D" id="3.40.50.150">
    <property type="entry name" value="Vaccinia Virus protein VP39"/>
    <property type="match status" value="1"/>
</dbReference>
<keyword evidence="2 5" id="KW-0808">Transferase</keyword>
<dbReference type="GO" id="GO:0032259">
    <property type="term" value="P:methylation"/>
    <property type="evidence" value="ECO:0007669"/>
    <property type="project" value="UniProtKB-KW"/>
</dbReference>
<dbReference type="SUPFAM" id="SSF53335">
    <property type="entry name" value="S-adenosyl-L-methionine-dependent methyltransferases"/>
    <property type="match status" value="1"/>
</dbReference>
<dbReference type="CDD" id="cd02440">
    <property type="entry name" value="AdoMet_MTases"/>
    <property type="match status" value="1"/>
</dbReference>
<evidence type="ECO:0000313" key="5">
    <source>
        <dbReference type="EMBL" id="MZP30604.1"/>
    </source>
</evidence>
<dbReference type="InterPro" id="IPR001077">
    <property type="entry name" value="COMT_C"/>
</dbReference>
<proteinExistence type="predicted"/>
<feature type="domain" description="O-methyltransferase C-terminal" evidence="4">
    <location>
        <begin position="170"/>
        <end position="313"/>
    </location>
</feature>
<accession>A0A845L714</accession>
<dbReference type="GO" id="GO:0008171">
    <property type="term" value="F:O-methyltransferase activity"/>
    <property type="evidence" value="ECO:0007669"/>
    <property type="project" value="InterPro"/>
</dbReference>
<evidence type="ECO:0000256" key="2">
    <source>
        <dbReference type="ARBA" id="ARBA00022679"/>
    </source>
</evidence>
<keyword evidence="3" id="KW-0949">S-adenosyl-L-methionine</keyword>
<protein>
    <submittedName>
        <fullName evidence="5">Methyltransferase domain-containing protein</fullName>
    </submittedName>
</protein>
<evidence type="ECO:0000256" key="3">
    <source>
        <dbReference type="ARBA" id="ARBA00022691"/>
    </source>
</evidence>
<evidence type="ECO:0000256" key="1">
    <source>
        <dbReference type="ARBA" id="ARBA00022603"/>
    </source>
</evidence>
<reference evidence="5 6" key="1">
    <citation type="submission" date="2020-01" db="EMBL/GenBank/DDBJ databases">
        <title>Whole-genome sequence of Heliobacterium undosum DSM 13378.</title>
        <authorList>
            <person name="Kyndt J.A."/>
            <person name="Meyer T.E."/>
        </authorList>
    </citation>
    <scope>NUCLEOTIDE SEQUENCE [LARGE SCALE GENOMIC DNA]</scope>
    <source>
        <strain evidence="5 6">DSM 13378</strain>
    </source>
</reference>